<accession>A0AAD5LSJ7</accession>
<evidence type="ECO:0000313" key="1">
    <source>
        <dbReference type="EMBL" id="KAJ1346022.1"/>
    </source>
</evidence>
<protein>
    <submittedName>
        <fullName evidence="1">Uncharacterized protein</fullName>
    </submittedName>
</protein>
<name>A0AAD5LSJ7_PARTN</name>
<comment type="caution">
    <text evidence="1">The sequence shown here is derived from an EMBL/GenBank/DDBJ whole genome shotgun (WGS) entry which is preliminary data.</text>
</comment>
<proteinExistence type="predicted"/>
<sequence length="132" mass="14901">MLANTGCDITEEHLHDASLHRPFYEKEYKSQCQKLNEEWVGTAKAAGLQRSLIRQLKIESPTCLVLSTLIRTHKLSTNDFWSTDPSMFEVLGKDITQIRGLAMGQRLAPSLAIAFMSKVRAVAYQPTRHSLL</sequence>
<reference evidence="1" key="1">
    <citation type="submission" date="2021-06" db="EMBL/GenBank/DDBJ databases">
        <title>Parelaphostrongylus tenuis whole genome reference sequence.</title>
        <authorList>
            <person name="Garwood T.J."/>
            <person name="Larsen P.A."/>
            <person name="Fountain-Jones N.M."/>
            <person name="Garbe J.R."/>
            <person name="Macchietto M.G."/>
            <person name="Kania S.A."/>
            <person name="Gerhold R.W."/>
            <person name="Richards J.E."/>
            <person name="Wolf T.M."/>
        </authorList>
    </citation>
    <scope>NUCLEOTIDE SEQUENCE</scope>
    <source>
        <strain evidence="1">MNPRO001-30</strain>
        <tissue evidence="1">Meninges</tissue>
    </source>
</reference>
<dbReference type="EMBL" id="JAHQIW010000101">
    <property type="protein sequence ID" value="KAJ1346022.1"/>
    <property type="molecule type" value="Genomic_DNA"/>
</dbReference>
<dbReference type="Proteomes" id="UP001196413">
    <property type="component" value="Unassembled WGS sequence"/>
</dbReference>
<dbReference type="AlphaFoldDB" id="A0AAD5LSJ7"/>
<evidence type="ECO:0000313" key="2">
    <source>
        <dbReference type="Proteomes" id="UP001196413"/>
    </source>
</evidence>
<organism evidence="1 2">
    <name type="scientific">Parelaphostrongylus tenuis</name>
    <name type="common">Meningeal worm</name>
    <dbReference type="NCBI Taxonomy" id="148309"/>
    <lineage>
        <taxon>Eukaryota</taxon>
        <taxon>Metazoa</taxon>
        <taxon>Ecdysozoa</taxon>
        <taxon>Nematoda</taxon>
        <taxon>Chromadorea</taxon>
        <taxon>Rhabditida</taxon>
        <taxon>Rhabditina</taxon>
        <taxon>Rhabditomorpha</taxon>
        <taxon>Strongyloidea</taxon>
        <taxon>Metastrongylidae</taxon>
        <taxon>Parelaphostrongylus</taxon>
    </lineage>
</organism>
<gene>
    <name evidence="1" type="ORF">KIN20_000688</name>
</gene>
<keyword evidence="2" id="KW-1185">Reference proteome</keyword>